<dbReference type="PANTHER" id="PTHR33286:SF54">
    <property type="entry name" value="BIFUNCTIONAL INHIBITOR_LIPID-TRANSFER PROTEIN_SEED STORAGE 2S ALBUMIN SUPERFAMILY PROTEIN"/>
    <property type="match status" value="1"/>
</dbReference>
<organism evidence="1 2">
    <name type="scientific">Punica granatum</name>
    <name type="common">Pomegranate</name>
    <dbReference type="NCBI Taxonomy" id="22663"/>
    <lineage>
        <taxon>Eukaryota</taxon>
        <taxon>Viridiplantae</taxon>
        <taxon>Streptophyta</taxon>
        <taxon>Embryophyta</taxon>
        <taxon>Tracheophyta</taxon>
        <taxon>Spermatophyta</taxon>
        <taxon>Magnoliopsida</taxon>
        <taxon>eudicotyledons</taxon>
        <taxon>Gunneridae</taxon>
        <taxon>Pentapetalae</taxon>
        <taxon>rosids</taxon>
        <taxon>malvids</taxon>
        <taxon>Myrtales</taxon>
        <taxon>Lythraceae</taxon>
        <taxon>Punica</taxon>
    </lineage>
</organism>
<dbReference type="STRING" id="22663.A0A2I0K371"/>
<dbReference type="Proteomes" id="UP000233551">
    <property type="component" value="Unassembled WGS sequence"/>
</dbReference>
<gene>
    <name evidence="1" type="ORF">CRG98_016630</name>
</gene>
<dbReference type="PANTHER" id="PTHR33286">
    <property type="entry name" value="BIFUNCTIONAL INHIBITOR/LIPID-TRANSFER PROTEIN/SEED STORAGE 2S ALBUMIN SUPERFAMILY PROTEIN"/>
    <property type="match status" value="1"/>
</dbReference>
<dbReference type="Gene3D" id="1.10.110.10">
    <property type="entry name" value="Plant lipid-transfer and hydrophobic proteins"/>
    <property type="match status" value="1"/>
</dbReference>
<proteinExistence type="predicted"/>
<dbReference type="CDD" id="cd04660">
    <property type="entry name" value="nsLTP_like"/>
    <property type="match status" value="1"/>
</dbReference>
<dbReference type="InterPro" id="IPR044741">
    <property type="entry name" value="NsLTP-like"/>
</dbReference>
<dbReference type="EMBL" id="PGOL01000914">
    <property type="protein sequence ID" value="PKI62991.1"/>
    <property type="molecule type" value="Genomic_DNA"/>
</dbReference>
<sequence>MASNSYGDRVSCLRVAGAIGFLLILLVAKLDVEVAAQNCQGDPRALADQCSPFVKKGAPKEDPSRGCCDAVKDADIGCICQNLPKEIEQLLDMEKVVFVAGFCGKPLGHGSKCGSYIVP</sequence>
<name>A0A2I0K371_PUNGR</name>
<evidence type="ECO:0000313" key="1">
    <source>
        <dbReference type="EMBL" id="PKI62991.1"/>
    </source>
</evidence>
<evidence type="ECO:0000313" key="2">
    <source>
        <dbReference type="Proteomes" id="UP000233551"/>
    </source>
</evidence>
<dbReference type="GeneID" id="116201789"/>
<dbReference type="SUPFAM" id="SSF47699">
    <property type="entry name" value="Bifunctional inhibitor/lipid-transfer protein/seed storage 2S albumin"/>
    <property type="match status" value="1"/>
</dbReference>
<dbReference type="Pfam" id="PF14368">
    <property type="entry name" value="LTP_2"/>
    <property type="match status" value="1"/>
</dbReference>
<comment type="caution">
    <text evidence="1">The sequence shown here is derived from an EMBL/GenBank/DDBJ whole genome shotgun (WGS) entry which is preliminary data.</text>
</comment>
<protein>
    <submittedName>
        <fullName evidence="1">Uncharacterized protein</fullName>
    </submittedName>
</protein>
<reference evidence="1 2" key="1">
    <citation type="submission" date="2017-11" db="EMBL/GenBank/DDBJ databases">
        <title>De-novo sequencing of pomegranate (Punica granatum L.) genome.</title>
        <authorList>
            <person name="Akparov Z."/>
            <person name="Amiraslanov A."/>
            <person name="Hajiyeva S."/>
            <person name="Abbasov M."/>
            <person name="Kaur K."/>
            <person name="Hamwieh A."/>
            <person name="Solovyev V."/>
            <person name="Salamov A."/>
            <person name="Braich B."/>
            <person name="Kosarev P."/>
            <person name="Mahmoud A."/>
            <person name="Hajiyev E."/>
            <person name="Babayeva S."/>
            <person name="Izzatullayeva V."/>
            <person name="Mammadov A."/>
            <person name="Mammadov A."/>
            <person name="Sharifova S."/>
            <person name="Ojaghi J."/>
            <person name="Eynullazada K."/>
            <person name="Bayramov B."/>
            <person name="Abdulazimova A."/>
            <person name="Shahmuradov I."/>
        </authorList>
    </citation>
    <scope>NUCLEOTIDE SEQUENCE [LARGE SCALE GENOMIC DNA]</scope>
    <source>
        <strain evidence="2">cv. AG2017</strain>
        <tissue evidence="1">Leaf</tissue>
    </source>
</reference>
<dbReference type="AlphaFoldDB" id="A0A2I0K371"/>
<dbReference type="InterPro" id="IPR036312">
    <property type="entry name" value="Bifun_inhib/LTP/seed_sf"/>
</dbReference>
<dbReference type="InterPro" id="IPR016140">
    <property type="entry name" value="Bifunc_inhib/LTP/seed_store"/>
</dbReference>
<keyword evidence="2" id="KW-1185">Reference proteome</keyword>
<accession>A0A2I0K371</accession>
<dbReference type="OrthoDB" id="653734at2759"/>